<dbReference type="EMBL" id="WUAV01000004">
    <property type="protein sequence ID" value="KAF1756486.1"/>
    <property type="molecule type" value="Genomic_DNA"/>
</dbReference>
<feature type="signal peptide" evidence="1">
    <location>
        <begin position="1"/>
        <end position="18"/>
    </location>
</feature>
<dbReference type="CTD" id="78775660"/>
<keyword evidence="1" id="KW-0732">Signal</keyword>
<comment type="caution">
    <text evidence="2">The sequence shown here is derived from an EMBL/GenBank/DDBJ whole genome shotgun (WGS) entry which is preliminary data.</text>
</comment>
<gene>
    <name evidence="2" type="ORF">GCK72_012939</name>
</gene>
<protein>
    <recommendedName>
        <fullName evidence="4">DUF19 domain-containing protein</fullName>
    </recommendedName>
</protein>
<dbReference type="RefSeq" id="XP_053584288.1">
    <property type="nucleotide sequence ID" value="XM_053729516.1"/>
</dbReference>
<name>A0A6A5GPP1_CAERE</name>
<feature type="chain" id="PRO_5025677590" description="DUF19 domain-containing protein" evidence="1">
    <location>
        <begin position="19"/>
        <end position="177"/>
    </location>
</feature>
<organism evidence="2 3">
    <name type="scientific">Caenorhabditis remanei</name>
    <name type="common">Caenorhabditis vulgaris</name>
    <dbReference type="NCBI Taxonomy" id="31234"/>
    <lineage>
        <taxon>Eukaryota</taxon>
        <taxon>Metazoa</taxon>
        <taxon>Ecdysozoa</taxon>
        <taxon>Nematoda</taxon>
        <taxon>Chromadorea</taxon>
        <taxon>Rhabditida</taxon>
        <taxon>Rhabditina</taxon>
        <taxon>Rhabditomorpha</taxon>
        <taxon>Rhabditoidea</taxon>
        <taxon>Rhabditidae</taxon>
        <taxon>Peloderinae</taxon>
        <taxon>Caenorhabditis</taxon>
    </lineage>
</organism>
<sequence>LEVMLFYFLFLFPLVALGQKDKSNECVTNRTLFSKLDSIFHPNPSEYILLLLDIFNAQYCLPSKSNCHTTQLYGESLTRKTRWLHYLMEKIGGCIPSKKHDEIWEKCSGKQDQQKENKNELLNSCEKTASCFLDSLTYIPECNVTILISLPIELRSSCHIGKVDHELMKLYGLPILY</sequence>
<proteinExistence type="predicted"/>
<evidence type="ECO:0008006" key="4">
    <source>
        <dbReference type="Google" id="ProtNLM"/>
    </source>
</evidence>
<feature type="non-terminal residue" evidence="2">
    <location>
        <position position="1"/>
    </location>
</feature>
<accession>A0A6A5GPP1</accession>
<dbReference type="GeneID" id="78775660"/>
<evidence type="ECO:0000256" key="1">
    <source>
        <dbReference type="SAM" id="SignalP"/>
    </source>
</evidence>
<dbReference type="AlphaFoldDB" id="A0A6A5GPP1"/>
<dbReference type="Proteomes" id="UP000483820">
    <property type="component" value="Chromosome IV"/>
</dbReference>
<reference evidence="2 3" key="1">
    <citation type="submission" date="2019-12" db="EMBL/GenBank/DDBJ databases">
        <title>Chromosome-level assembly of the Caenorhabditis remanei genome.</title>
        <authorList>
            <person name="Teterina A.A."/>
            <person name="Willis J.H."/>
            <person name="Phillips P.C."/>
        </authorList>
    </citation>
    <scope>NUCLEOTIDE SEQUENCE [LARGE SCALE GENOMIC DNA]</scope>
    <source>
        <strain evidence="2 3">PX506</strain>
        <tissue evidence="2">Whole organism</tissue>
    </source>
</reference>
<evidence type="ECO:0000313" key="2">
    <source>
        <dbReference type="EMBL" id="KAF1756486.1"/>
    </source>
</evidence>
<evidence type="ECO:0000313" key="3">
    <source>
        <dbReference type="Proteomes" id="UP000483820"/>
    </source>
</evidence>
<dbReference type="KEGG" id="crq:GCK72_012939"/>